<reference evidence="1" key="1">
    <citation type="submission" date="2021-01" db="EMBL/GenBank/DDBJ databases">
        <authorList>
            <consortium name="Genoscope - CEA"/>
            <person name="William W."/>
        </authorList>
    </citation>
    <scope>NUCLEOTIDE SEQUENCE</scope>
</reference>
<name>A0A8S1PG43_PARPR</name>
<sequence length="34" mass="4075">MNYSQNNLKTKQLKDKFNPFSIQFAKVKISKQRT</sequence>
<dbReference type="EMBL" id="CAJJDM010000120">
    <property type="protein sequence ID" value="CAD8102117.1"/>
    <property type="molecule type" value="Genomic_DNA"/>
</dbReference>
<dbReference type="AlphaFoldDB" id="A0A8S1PG43"/>
<proteinExistence type="predicted"/>
<keyword evidence="2" id="KW-1185">Reference proteome</keyword>
<accession>A0A8S1PG43</accession>
<organism evidence="1 2">
    <name type="scientific">Paramecium primaurelia</name>
    <dbReference type="NCBI Taxonomy" id="5886"/>
    <lineage>
        <taxon>Eukaryota</taxon>
        <taxon>Sar</taxon>
        <taxon>Alveolata</taxon>
        <taxon>Ciliophora</taxon>
        <taxon>Intramacronucleata</taxon>
        <taxon>Oligohymenophorea</taxon>
        <taxon>Peniculida</taxon>
        <taxon>Parameciidae</taxon>
        <taxon>Paramecium</taxon>
    </lineage>
</organism>
<protein>
    <submittedName>
        <fullName evidence="1">Uncharacterized protein</fullName>
    </submittedName>
</protein>
<evidence type="ECO:0000313" key="2">
    <source>
        <dbReference type="Proteomes" id="UP000688137"/>
    </source>
</evidence>
<evidence type="ECO:0000313" key="1">
    <source>
        <dbReference type="EMBL" id="CAD8102117.1"/>
    </source>
</evidence>
<gene>
    <name evidence="1" type="ORF">PPRIM_AZ9-3.1.T1170137</name>
</gene>
<comment type="caution">
    <text evidence="1">The sequence shown here is derived from an EMBL/GenBank/DDBJ whole genome shotgun (WGS) entry which is preliminary data.</text>
</comment>
<dbReference type="Proteomes" id="UP000688137">
    <property type="component" value="Unassembled WGS sequence"/>
</dbReference>